<protein>
    <recommendedName>
        <fullName evidence="5">GST N-terminal domain-containing protein</fullName>
    </recommendedName>
</protein>
<dbReference type="CDD" id="cd00570">
    <property type="entry name" value="GST_N_family"/>
    <property type="match status" value="1"/>
</dbReference>
<proteinExistence type="predicted"/>
<name>A0A9P4MGW3_9PEZI</name>
<organism evidence="3 4">
    <name type="scientific">Myriangium duriaei CBS 260.36</name>
    <dbReference type="NCBI Taxonomy" id="1168546"/>
    <lineage>
        <taxon>Eukaryota</taxon>
        <taxon>Fungi</taxon>
        <taxon>Dikarya</taxon>
        <taxon>Ascomycota</taxon>
        <taxon>Pezizomycotina</taxon>
        <taxon>Dothideomycetes</taxon>
        <taxon>Dothideomycetidae</taxon>
        <taxon>Myriangiales</taxon>
        <taxon>Myriangiaceae</taxon>
        <taxon>Myriangium</taxon>
    </lineage>
</organism>
<dbReference type="SUPFAM" id="SSF47616">
    <property type="entry name" value="GST C-terminal domain-like"/>
    <property type="match status" value="1"/>
</dbReference>
<evidence type="ECO:0000259" key="1">
    <source>
        <dbReference type="PROSITE" id="PS50404"/>
    </source>
</evidence>
<dbReference type="InterPro" id="IPR010987">
    <property type="entry name" value="Glutathione-S-Trfase_C-like"/>
</dbReference>
<dbReference type="SFLD" id="SFLDS00019">
    <property type="entry name" value="Glutathione_Transferase_(cytos"/>
    <property type="match status" value="1"/>
</dbReference>
<dbReference type="Proteomes" id="UP000799439">
    <property type="component" value="Unassembled WGS sequence"/>
</dbReference>
<dbReference type="SFLD" id="SFLDG00358">
    <property type="entry name" value="Main_(cytGST)"/>
    <property type="match status" value="1"/>
</dbReference>
<dbReference type="Gene3D" id="1.20.1050.10">
    <property type="match status" value="1"/>
</dbReference>
<dbReference type="GO" id="GO:0005737">
    <property type="term" value="C:cytoplasm"/>
    <property type="evidence" value="ECO:0007669"/>
    <property type="project" value="TreeGrafter"/>
</dbReference>
<keyword evidence="4" id="KW-1185">Reference proteome</keyword>
<dbReference type="OrthoDB" id="202840at2759"/>
<feature type="domain" description="GST N-terminal" evidence="1">
    <location>
        <begin position="11"/>
        <end position="95"/>
    </location>
</feature>
<evidence type="ECO:0008006" key="5">
    <source>
        <dbReference type="Google" id="ProtNLM"/>
    </source>
</evidence>
<reference evidence="3" key="1">
    <citation type="journal article" date="2020" name="Stud. Mycol.">
        <title>101 Dothideomycetes genomes: a test case for predicting lifestyles and emergence of pathogens.</title>
        <authorList>
            <person name="Haridas S."/>
            <person name="Albert R."/>
            <person name="Binder M."/>
            <person name="Bloem J."/>
            <person name="Labutti K."/>
            <person name="Salamov A."/>
            <person name="Andreopoulos B."/>
            <person name="Baker S."/>
            <person name="Barry K."/>
            <person name="Bills G."/>
            <person name="Bluhm B."/>
            <person name="Cannon C."/>
            <person name="Castanera R."/>
            <person name="Culley D."/>
            <person name="Daum C."/>
            <person name="Ezra D."/>
            <person name="Gonzalez J."/>
            <person name="Henrissat B."/>
            <person name="Kuo A."/>
            <person name="Liang C."/>
            <person name="Lipzen A."/>
            <person name="Lutzoni F."/>
            <person name="Magnuson J."/>
            <person name="Mondo S."/>
            <person name="Nolan M."/>
            <person name="Ohm R."/>
            <person name="Pangilinan J."/>
            <person name="Park H.-J."/>
            <person name="Ramirez L."/>
            <person name="Alfaro M."/>
            <person name="Sun H."/>
            <person name="Tritt A."/>
            <person name="Yoshinaga Y."/>
            <person name="Zwiers L.-H."/>
            <person name="Turgeon B."/>
            <person name="Goodwin S."/>
            <person name="Spatafora J."/>
            <person name="Crous P."/>
            <person name="Grigoriev I."/>
        </authorList>
    </citation>
    <scope>NUCLEOTIDE SEQUENCE</scope>
    <source>
        <strain evidence="3">CBS 260.36</strain>
    </source>
</reference>
<dbReference type="InterPro" id="IPR040079">
    <property type="entry name" value="Glutathione_S-Trfase"/>
</dbReference>
<dbReference type="PANTHER" id="PTHR43968">
    <property type="match status" value="1"/>
</dbReference>
<dbReference type="InterPro" id="IPR004045">
    <property type="entry name" value="Glutathione_S-Trfase_N"/>
</dbReference>
<dbReference type="PROSITE" id="PS50404">
    <property type="entry name" value="GST_NTER"/>
    <property type="match status" value="1"/>
</dbReference>
<evidence type="ECO:0000259" key="2">
    <source>
        <dbReference type="PROSITE" id="PS50405"/>
    </source>
</evidence>
<feature type="domain" description="GST C-terminal" evidence="2">
    <location>
        <begin position="106"/>
        <end position="247"/>
    </location>
</feature>
<dbReference type="EMBL" id="ML996091">
    <property type="protein sequence ID" value="KAF2149369.1"/>
    <property type="molecule type" value="Genomic_DNA"/>
</dbReference>
<gene>
    <name evidence="3" type="ORF">K461DRAFT_296843</name>
</gene>
<dbReference type="InterPro" id="IPR036282">
    <property type="entry name" value="Glutathione-S-Trfase_C_sf"/>
</dbReference>
<dbReference type="AlphaFoldDB" id="A0A9P4MGW3"/>
<dbReference type="InterPro" id="IPR036249">
    <property type="entry name" value="Thioredoxin-like_sf"/>
</dbReference>
<dbReference type="Gene3D" id="3.40.30.10">
    <property type="entry name" value="Glutaredoxin"/>
    <property type="match status" value="1"/>
</dbReference>
<dbReference type="SUPFAM" id="SSF52833">
    <property type="entry name" value="Thioredoxin-like"/>
    <property type="match status" value="1"/>
</dbReference>
<dbReference type="Pfam" id="PF13409">
    <property type="entry name" value="GST_N_2"/>
    <property type="match status" value="1"/>
</dbReference>
<accession>A0A9P4MGW3</accession>
<sequence>MAAAVNGTSSPSITFYTNRGCPWAQRAQITLKELKLPYEEVTIDLNTPREDWYLKINPRGLVPSINFTGGGVHDEILTESAVVSQFLADVNPSHLTQPDHIKGAQAALFRARVAFFVDSFFSKVNTGFYPLLKAESQEEKDKLVHDTVEAIKKEIEPLLKDANPFFGGSSKLTMAEVLTAPFVQRYLSFSQAGLLPESLKQGLESLPNFSKWANEVVKQDSVQFGFDEQKIIEGMRNRIAKLKAQAK</sequence>
<comment type="caution">
    <text evidence="3">The sequence shown here is derived from an EMBL/GenBank/DDBJ whole genome shotgun (WGS) entry which is preliminary data.</text>
</comment>
<dbReference type="InterPro" id="IPR050983">
    <property type="entry name" value="GST_Omega/HSP26"/>
</dbReference>
<evidence type="ECO:0000313" key="4">
    <source>
        <dbReference type="Proteomes" id="UP000799439"/>
    </source>
</evidence>
<dbReference type="PROSITE" id="PS50405">
    <property type="entry name" value="GST_CTER"/>
    <property type="match status" value="1"/>
</dbReference>
<evidence type="ECO:0000313" key="3">
    <source>
        <dbReference type="EMBL" id="KAF2149369.1"/>
    </source>
</evidence>
<dbReference type="PANTHER" id="PTHR43968:SF8">
    <property type="entry name" value="S-TRANSFERASE, PUTATIVE (AFU_ORTHOLOGUE AFUA_2G00590)-RELATED"/>
    <property type="match status" value="1"/>
</dbReference>